<protein>
    <submittedName>
        <fullName evidence="1">Uncharacterized protein</fullName>
    </submittedName>
</protein>
<sequence>MSQKLKLAGKLPGNEMINGLDPLAEQLAARWNDSDAENPAAVLVIGIMRVRKLEVVAGDDGRQHVPTLELSRVEPLGVLGAENIDGLGLASVEHQKILLRAAEARTGDTPLPIDAESVDDAQITVIGDGVEGGAQVLEFGRGGE</sequence>
<name>A0A2A9CQ43_9ACTN</name>
<dbReference type="RefSeq" id="WP_098459865.1">
    <property type="nucleotide sequence ID" value="NZ_PDJC01000001.1"/>
</dbReference>
<keyword evidence="2" id="KW-1185">Reference proteome</keyword>
<comment type="caution">
    <text evidence="1">The sequence shown here is derived from an EMBL/GenBank/DDBJ whole genome shotgun (WGS) entry which is preliminary data.</text>
</comment>
<dbReference type="EMBL" id="PDJC01000001">
    <property type="protein sequence ID" value="PFG16311.1"/>
    <property type="molecule type" value="Genomic_DNA"/>
</dbReference>
<dbReference type="AlphaFoldDB" id="A0A2A9CQ43"/>
<evidence type="ECO:0000313" key="1">
    <source>
        <dbReference type="EMBL" id="PFG16311.1"/>
    </source>
</evidence>
<reference evidence="1 2" key="1">
    <citation type="submission" date="2017-10" db="EMBL/GenBank/DDBJ databases">
        <title>Sequencing the genomes of 1000 actinobacteria strains.</title>
        <authorList>
            <person name="Klenk H.-P."/>
        </authorList>
    </citation>
    <scope>NUCLEOTIDE SEQUENCE [LARGE SCALE GENOMIC DNA]</scope>
    <source>
        <strain evidence="1 2">DSM 15597</strain>
    </source>
</reference>
<proteinExistence type="predicted"/>
<organism evidence="1 2">
    <name type="scientific">Propionicimonas paludicola</name>
    <dbReference type="NCBI Taxonomy" id="185243"/>
    <lineage>
        <taxon>Bacteria</taxon>
        <taxon>Bacillati</taxon>
        <taxon>Actinomycetota</taxon>
        <taxon>Actinomycetes</taxon>
        <taxon>Propionibacteriales</taxon>
        <taxon>Nocardioidaceae</taxon>
        <taxon>Propionicimonas</taxon>
    </lineage>
</organism>
<accession>A0A2A9CQ43</accession>
<dbReference type="Proteomes" id="UP000226079">
    <property type="component" value="Unassembled WGS sequence"/>
</dbReference>
<gene>
    <name evidence="1" type="ORF">ATK74_0845</name>
</gene>
<dbReference type="OrthoDB" id="5120385at2"/>
<evidence type="ECO:0000313" key="2">
    <source>
        <dbReference type="Proteomes" id="UP000226079"/>
    </source>
</evidence>